<dbReference type="AlphaFoldDB" id="A0A2S2E269"/>
<keyword evidence="3" id="KW-1185">Reference proteome</keyword>
<dbReference type="Proteomes" id="UP000245728">
    <property type="component" value="Chromosome"/>
</dbReference>
<accession>A0A2S2E269</accession>
<gene>
    <name evidence="2" type="ORF">HMF8227_01256</name>
</gene>
<name>A0A2S2E269_9ALTE</name>
<dbReference type="RefSeq" id="WP_162558518.1">
    <property type="nucleotide sequence ID" value="NZ_CP029347.1"/>
</dbReference>
<evidence type="ECO:0000313" key="2">
    <source>
        <dbReference type="EMBL" id="AWL11734.1"/>
    </source>
</evidence>
<feature type="chain" id="PRO_5015403533" evidence="1">
    <location>
        <begin position="22"/>
        <end position="57"/>
    </location>
</feature>
<feature type="signal peptide" evidence="1">
    <location>
        <begin position="1"/>
        <end position="21"/>
    </location>
</feature>
<evidence type="ECO:0000256" key="1">
    <source>
        <dbReference type="SAM" id="SignalP"/>
    </source>
</evidence>
<reference evidence="2 3" key="1">
    <citation type="submission" date="2018-05" db="EMBL/GenBank/DDBJ databases">
        <title>Salinimonas sp. HMF8227 Genome sequencing and assembly.</title>
        <authorList>
            <person name="Kang H."/>
            <person name="Kang J."/>
            <person name="Cha I."/>
            <person name="Kim H."/>
            <person name="Joh K."/>
        </authorList>
    </citation>
    <scope>NUCLEOTIDE SEQUENCE [LARGE SCALE GENOMIC DNA]</scope>
    <source>
        <strain evidence="2 3">HMF8227</strain>
    </source>
</reference>
<dbReference type="EMBL" id="CP029347">
    <property type="protein sequence ID" value="AWL11734.1"/>
    <property type="molecule type" value="Genomic_DNA"/>
</dbReference>
<keyword evidence="1" id="KW-0732">Signal</keyword>
<proteinExistence type="predicted"/>
<protein>
    <submittedName>
        <fullName evidence="2">Uncharacterized protein</fullName>
    </submittedName>
</protein>
<sequence>MIQLKKILPALAVIFAFSSFAAVISDSSLTDLEVKGSELIACSICFGKGGLEPPVYS</sequence>
<dbReference type="KEGG" id="salh:HMF8227_01256"/>
<organism evidence="2 3">
    <name type="scientific">Saliniradius amylolyticus</name>
    <dbReference type="NCBI Taxonomy" id="2183582"/>
    <lineage>
        <taxon>Bacteria</taxon>
        <taxon>Pseudomonadati</taxon>
        <taxon>Pseudomonadota</taxon>
        <taxon>Gammaproteobacteria</taxon>
        <taxon>Alteromonadales</taxon>
        <taxon>Alteromonadaceae</taxon>
        <taxon>Saliniradius</taxon>
    </lineage>
</organism>
<evidence type="ECO:0000313" key="3">
    <source>
        <dbReference type="Proteomes" id="UP000245728"/>
    </source>
</evidence>